<dbReference type="EMBL" id="AJWZ01009823">
    <property type="protein sequence ID" value="EKC50204.1"/>
    <property type="molecule type" value="Genomic_DNA"/>
</dbReference>
<comment type="caution">
    <text evidence="1">The sequence shown here is derived from an EMBL/GenBank/DDBJ whole genome shotgun (WGS) entry which is preliminary data.</text>
</comment>
<dbReference type="AlphaFoldDB" id="K1S468"/>
<gene>
    <name evidence="1" type="ORF">OBE_14249</name>
</gene>
<organism evidence="1">
    <name type="scientific">human gut metagenome</name>
    <dbReference type="NCBI Taxonomy" id="408170"/>
    <lineage>
        <taxon>unclassified sequences</taxon>
        <taxon>metagenomes</taxon>
        <taxon>organismal metagenomes</taxon>
    </lineage>
</organism>
<sequence length="125" mass="15255">MQKEEEKIVVNFFWKKDSETDWQYLKKSEDKFATELIQREYTEKVLKTICEQRKLIEKFVKKYNEKSVLDVVNKISEPKLEKIKMYVKDDMAYICDWYKKQEEIIAKASKYVYRIKAGEDIEIFD</sequence>
<evidence type="ECO:0000313" key="1">
    <source>
        <dbReference type="EMBL" id="EKC50204.1"/>
    </source>
</evidence>
<proteinExistence type="predicted"/>
<name>K1S468_9ZZZZ</name>
<reference evidence="1" key="1">
    <citation type="journal article" date="2013" name="Environ. Microbiol.">
        <title>Microbiota from the distal guts of lean and obese adolescents exhibit partial functional redundancy besides clear differences in community structure.</title>
        <authorList>
            <person name="Ferrer M."/>
            <person name="Ruiz A."/>
            <person name="Lanza F."/>
            <person name="Haange S.B."/>
            <person name="Oberbach A."/>
            <person name="Till H."/>
            <person name="Bargiela R."/>
            <person name="Campoy C."/>
            <person name="Segura M.T."/>
            <person name="Richter M."/>
            <person name="von Bergen M."/>
            <person name="Seifert J."/>
            <person name="Suarez A."/>
        </authorList>
    </citation>
    <scope>NUCLEOTIDE SEQUENCE</scope>
</reference>
<protein>
    <submittedName>
        <fullName evidence="1">Uncharacterized protein</fullName>
    </submittedName>
</protein>
<accession>K1S468</accession>